<proteinExistence type="predicted"/>
<keyword evidence="2" id="KW-0472">Membrane</keyword>
<feature type="compositionally biased region" description="Basic residues" evidence="1">
    <location>
        <begin position="31"/>
        <end position="40"/>
    </location>
</feature>
<keyword evidence="2" id="KW-0812">Transmembrane</keyword>
<dbReference type="RefSeq" id="WP_213809187.1">
    <property type="nucleotide sequence ID" value="NZ_JAAMFK010000005.1"/>
</dbReference>
<gene>
    <name evidence="3" type="ORF">G6R29_04595</name>
</gene>
<comment type="caution">
    <text evidence="3">The sequence shown here is derived from an EMBL/GenBank/DDBJ whole genome shotgun (WGS) entry which is preliminary data.</text>
</comment>
<name>A0ABS5R0C8_9LACO</name>
<evidence type="ECO:0000256" key="2">
    <source>
        <dbReference type="SAM" id="Phobius"/>
    </source>
</evidence>
<evidence type="ECO:0000256" key="1">
    <source>
        <dbReference type="SAM" id="MobiDB-lite"/>
    </source>
</evidence>
<keyword evidence="4" id="KW-1185">Reference proteome</keyword>
<dbReference type="Proteomes" id="UP001519504">
    <property type="component" value="Unassembled WGS sequence"/>
</dbReference>
<feature type="region of interest" description="Disordered" evidence="1">
    <location>
        <begin position="11"/>
        <end position="46"/>
    </location>
</feature>
<accession>A0ABS5R0C8</accession>
<reference evidence="3 4" key="1">
    <citation type="submission" date="2020-02" db="EMBL/GenBank/DDBJ databases">
        <title>Fructobacillus sp. isolated from paper mulberry of Taiwan.</title>
        <authorList>
            <person name="Lin S.-T."/>
        </authorList>
    </citation>
    <scope>NUCLEOTIDE SEQUENCE [LARGE SCALE GENOMIC DNA]</scope>
    <source>
        <strain evidence="3 4">M2-14</strain>
    </source>
</reference>
<dbReference type="EMBL" id="JAAMFK010000005">
    <property type="protein sequence ID" value="MBS9338903.1"/>
    <property type="molecule type" value="Genomic_DNA"/>
</dbReference>
<keyword evidence="2" id="KW-1133">Transmembrane helix</keyword>
<feature type="compositionally biased region" description="Gly residues" evidence="1">
    <location>
        <begin position="13"/>
        <end position="26"/>
    </location>
</feature>
<organism evidence="3 4">
    <name type="scientific">Fructobacillus broussonetiae</name>
    <dbReference type="NCBI Taxonomy" id="2713173"/>
    <lineage>
        <taxon>Bacteria</taxon>
        <taxon>Bacillati</taxon>
        <taxon>Bacillota</taxon>
        <taxon>Bacilli</taxon>
        <taxon>Lactobacillales</taxon>
        <taxon>Lactobacillaceae</taxon>
        <taxon>Fructobacillus</taxon>
    </lineage>
</organism>
<protein>
    <submittedName>
        <fullName evidence="3">Uncharacterized protein</fullName>
    </submittedName>
</protein>
<evidence type="ECO:0000313" key="3">
    <source>
        <dbReference type="EMBL" id="MBS9338903.1"/>
    </source>
</evidence>
<evidence type="ECO:0000313" key="4">
    <source>
        <dbReference type="Proteomes" id="UP001519504"/>
    </source>
</evidence>
<sequence>MFELISGIALRGGARGGGLGGRGGGRVTPRSTRRSSRPRRSSGSDWNIGRMISRGIFYYFGWRIGQGIANALGFFGIVLIIILAIAWSRRRRR</sequence>
<feature type="transmembrane region" description="Helical" evidence="2">
    <location>
        <begin position="67"/>
        <end position="87"/>
    </location>
</feature>